<name>A0ABV9Q692_9BACL</name>
<dbReference type="RefSeq" id="WP_380027050.1">
    <property type="nucleotide sequence ID" value="NZ_JBHSHC010000113.1"/>
</dbReference>
<gene>
    <name evidence="1" type="ORF">ACFO8Q_16880</name>
</gene>
<evidence type="ECO:0000313" key="2">
    <source>
        <dbReference type="Proteomes" id="UP001596002"/>
    </source>
</evidence>
<protein>
    <recommendedName>
        <fullName evidence="3">HEAT repeat domain-containing protein</fullName>
    </recommendedName>
</protein>
<comment type="caution">
    <text evidence="1">The sequence shown here is derived from an EMBL/GenBank/DDBJ whole genome shotgun (WGS) entry which is preliminary data.</text>
</comment>
<evidence type="ECO:0008006" key="3">
    <source>
        <dbReference type="Google" id="ProtNLM"/>
    </source>
</evidence>
<sequence>MEFPKKFKMVAAFTLGLSITSGAFVYYYPSVQAADEIIIPDKAVVGNNVHLNKLKSFQDSNAMNQYLSSLSTKDLLETAAELANQGENVLSQEGLILVPHLKKRWSNGVPAQQIDTMIKDKTNPKEFRMFLINFLNNRKAENQTEQVIDTILTMASDKTEDASIRWYSLLKVRELSGNATKKQAQEETLKAIFKDPATPASVKGAALTAMRRTGSPELQKFVQHGNKRWNAYTSRYILCPICY</sequence>
<dbReference type="Proteomes" id="UP001596002">
    <property type="component" value="Unassembled WGS sequence"/>
</dbReference>
<dbReference type="EMBL" id="JBHSHC010000113">
    <property type="protein sequence ID" value="MFC4769012.1"/>
    <property type="molecule type" value="Genomic_DNA"/>
</dbReference>
<proteinExistence type="predicted"/>
<keyword evidence="2" id="KW-1185">Reference proteome</keyword>
<accession>A0ABV9Q692</accession>
<organism evidence="1 2">
    <name type="scientific">Effusibacillus consociatus</name>
    <dbReference type="NCBI Taxonomy" id="1117041"/>
    <lineage>
        <taxon>Bacteria</taxon>
        <taxon>Bacillati</taxon>
        <taxon>Bacillota</taxon>
        <taxon>Bacilli</taxon>
        <taxon>Bacillales</taxon>
        <taxon>Alicyclobacillaceae</taxon>
        <taxon>Effusibacillus</taxon>
    </lineage>
</organism>
<evidence type="ECO:0000313" key="1">
    <source>
        <dbReference type="EMBL" id="MFC4769012.1"/>
    </source>
</evidence>
<reference evidence="2" key="1">
    <citation type="journal article" date="2019" name="Int. J. Syst. Evol. Microbiol.">
        <title>The Global Catalogue of Microorganisms (GCM) 10K type strain sequencing project: providing services to taxonomists for standard genome sequencing and annotation.</title>
        <authorList>
            <consortium name="The Broad Institute Genomics Platform"/>
            <consortium name="The Broad Institute Genome Sequencing Center for Infectious Disease"/>
            <person name="Wu L."/>
            <person name="Ma J."/>
        </authorList>
    </citation>
    <scope>NUCLEOTIDE SEQUENCE [LARGE SCALE GENOMIC DNA]</scope>
    <source>
        <strain evidence="2">WYCCWR 12678</strain>
    </source>
</reference>